<proteinExistence type="predicted"/>
<keyword evidence="3" id="KW-1185">Reference proteome</keyword>
<dbReference type="Proteomes" id="UP001155077">
    <property type="component" value="Unassembled WGS sequence"/>
</dbReference>
<evidence type="ECO:0000313" key="2">
    <source>
        <dbReference type="EMBL" id="MCM8568635.1"/>
    </source>
</evidence>
<protein>
    <submittedName>
        <fullName evidence="2">Uncharacterized protein</fullName>
    </submittedName>
</protein>
<keyword evidence="1" id="KW-0812">Transmembrane</keyword>
<feature type="transmembrane region" description="Helical" evidence="1">
    <location>
        <begin position="125"/>
        <end position="142"/>
    </location>
</feature>
<name>A0ABT0Z045_9FLAO</name>
<reference evidence="2" key="1">
    <citation type="submission" date="2022-06" db="EMBL/GenBank/DDBJ databases">
        <title>Gramella sediminis sp. nov., isolated from deep-sea sediment of the Indian Ocean.</title>
        <authorList>
            <person name="Yang L."/>
        </authorList>
    </citation>
    <scope>NUCLEOTIDE SEQUENCE</scope>
    <source>
        <strain evidence="2">HMD3159</strain>
    </source>
</reference>
<dbReference type="RefSeq" id="WP_252111037.1">
    <property type="nucleotide sequence ID" value="NZ_JAMSCK010000002.1"/>
</dbReference>
<gene>
    <name evidence="2" type="ORF">NE848_04545</name>
</gene>
<dbReference type="EMBL" id="JAMSCK010000002">
    <property type="protein sequence ID" value="MCM8568635.1"/>
    <property type="molecule type" value="Genomic_DNA"/>
</dbReference>
<evidence type="ECO:0000313" key="3">
    <source>
        <dbReference type="Proteomes" id="UP001155077"/>
    </source>
</evidence>
<sequence length="143" mass="16002">MKMADSDSQLTDSAEMNKERSEVLPKLYSKRVIYSFSVIFSTIFGAVILMSNLKQVNDNRARWEVLIFGIIFTLGTALTLTTIELKTNLGIPLNILGGVILNEFFWNRSIGKDAEFEKKSWHKPAIISALISLPFVLALFSAA</sequence>
<feature type="transmembrane region" description="Helical" evidence="1">
    <location>
        <begin position="65"/>
        <end position="83"/>
    </location>
</feature>
<organism evidence="2 3">
    <name type="scientific">Gramella jeungdoensis</name>
    <dbReference type="NCBI Taxonomy" id="708091"/>
    <lineage>
        <taxon>Bacteria</taxon>
        <taxon>Pseudomonadati</taxon>
        <taxon>Bacteroidota</taxon>
        <taxon>Flavobacteriia</taxon>
        <taxon>Flavobacteriales</taxon>
        <taxon>Flavobacteriaceae</taxon>
        <taxon>Christiangramia</taxon>
    </lineage>
</organism>
<feature type="transmembrane region" description="Helical" evidence="1">
    <location>
        <begin position="32"/>
        <end position="53"/>
    </location>
</feature>
<comment type="caution">
    <text evidence="2">The sequence shown here is derived from an EMBL/GenBank/DDBJ whole genome shotgun (WGS) entry which is preliminary data.</text>
</comment>
<accession>A0ABT0Z045</accession>
<evidence type="ECO:0000256" key="1">
    <source>
        <dbReference type="SAM" id="Phobius"/>
    </source>
</evidence>
<keyword evidence="1" id="KW-1133">Transmembrane helix</keyword>
<keyword evidence="1" id="KW-0472">Membrane</keyword>